<evidence type="ECO:0000313" key="2">
    <source>
        <dbReference type="Proteomes" id="UP000076837"/>
    </source>
</evidence>
<comment type="caution">
    <text evidence="1">The sequence shown here is derived from an EMBL/GenBank/DDBJ whole genome shotgun (WGS) entry which is preliminary data.</text>
</comment>
<protein>
    <submittedName>
        <fullName evidence="1">Uncharacterized protein</fullName>
    </submittedName>
</protein>
<dbReference type="OrthoDB" id="3799620at2759"/>
<sequence>MVLHEGLEELRIKSTWTVGPYHAPYSQKHHRAGGIAPQDAGQLFDPTVAGKITLWTNALQLDTREGTEATFRMEADDVEYIRALAVRLEVASRVPILRIKVRVDPCCNTRYRRHQEKGRHLDLAHLTRLPFQLGTHEFEMVHVKQIAGIRVENWTFCHSFFAEEMERVGKVLVGEEGILTLQTSPGLEYWYGTLLFTYSNTRK</sequence>
<name>A0A163CYR0_DIDRA</name>
<organism evidence="1 2">
    <name type="scientific">Didymella rabiei</name>
    <name type="common">Chickpea ascochyta blight fungus</name>
    <name type="synonym">Mycosphaerella rabiei</name>
    <dbReference type="NCBI Taxonomy" id="5454"/>
    <lineage>
        <taxon>Eukaryota</taxon>
        <taxon>Fungi</taxon>
        <taxon>Dikarya</taxon>
        <taxon>Ascomycota</taxon>
        <taxon>Pezizomycotina</taxon>
        <taxon>Dothideomycetes</taxon>
        <taxon>Pleosporomycetidae</taxon>
        <taxon>Pleosporales</taxon>
        <taxon>Pleosporineae</taxon>
        <taxon>Didymellaceae</taxon>
        <taxon>Ascochyta</taxon>
    </lineage>
</organism>
<dbReference type="EMBL" id="JYNV01000209">
    <property type="protein sequence ID" value="KZM22789.1"/>
    <property type="molecule type" value="Genomic_DNA"/>
</dbReference>
<evidence type="ECO:0000313" key="1">
    <source>
        <dbReference type="EMBL" id="KZM22789.1"/>
    </source>
</evidence>
<keyword evidence="2" id="KW-1185">Reference proteome</keyword>
<reference evidence="1 2" key="1">
    <citation type="journal article" date="2016" name="Sci. Rep.">
        <title>Draft genome sequencing and secretome analysis of fungal phytopathogen Ascochyta rabiei provides insight into the necrotrophic effector repertoire.</title>
        <authorList>
            <person name="Verma S."/>
            <person name="Gazara R.K."/>
            <person name="Nizam S."/>
            <person name="Parween S."/>
            <person name="Chattopadhyay D."/>
            <person name="Verma P.K."/>
        </authorList>
    </citation>
    <scope>NUCLEOTIDE SEQUENCE [LARGE SCALE GENOMIC DNA]</scope>
    <source>
        <strain evidence="1 2">ArDII</strain>
    </source>
</reference>
<dbReference type="AlphaFoldDB" id="A0A163CYR0"/>
<gene>
    <name evidence="1" type="ORF">ST47_g6049</name>
</gene>
<dbReference type="Proteomes" id="UP000076837">
    <property type="component" value="Unassembled WGS sequence"/>
</dbReference>
<proteinExistence type="predicted"/>
<accession>A0A163CYR0</accession>